<dbReference type="InterPro" id="IPR036866">
    <property type="entry name" value="RibonucZ/Hydroxyglut_hydro"/>
</dbReference>
<dbReference type="InterPro" id="IPR001279">
    <property type="entry name" value="Metallo-B-lactamas"/>
</dbReference>
<name>A0A1L9T2I1_9EURO</name>
<dbReference type="Gene3D" id="3.60.15.10">
    <property type="entry name" value="Ribonuclease Z/Hydroxyacylglutathione hydrolase-like"/>
    <property type="match status" value="1"/>
</dbReference>
<dbReference type="PANTHER" id="PTHR42978">
    <property type="entry name" value="QUORUM-QUENCHING LACTONASE YTNP-RELATED-RELATED"/>
    <property type="match status" value="1"/>
</dbReference>
<keyword evidence="3" id="KW-0378">Hydrolase</keyword>
<sequence length="315" mass="35080">MSDNDIQLPDTDAYVGLQLLNGGSMTAEYHKLHAGEPAIEFRMYDWSFLVHHGKTNRWVLWDLGMSSNPDDFPPVIGNGPILGAAVQDPQEPLQAQITRRSGVSANQLDTILLSHAHFDHCRPVSKTFPQATVFFGPGTAAYCSPGHLADPSSIWDGRYFDPEHATERWKTLQGPWVKFGPFESAMDFFGDGSFWVIQAPGHMPGNLAACARLQTGEWVLLGSDCCHSRAILDGRKEFGTFEMPDGNTFCLHTDVPAARDTLARIRFMEKKLGVHVALAHDATWMQDASDTVLLSLIDERFRHDIRTALTQEKPF</sequence>
<comment type="similarity">
    <text evidence="1">Belongs to the metallo-beta-lactamase superfamily.</text>
</comment>
<feature type="domain" description="Metallo-beta-lactamase" evidence="5">
    <location>
        <begin position="44"/>
        <end position="280"/>
    </location>
</feature>
<dbReference type="SUPFAM" id="SSF56281">
    <property type="entry name" value="Metallo-hydrolase/oxidoreductase"/>
    <property type="match status" value="1"/>
</dbReference>
<dbReference type="CDD" id="cd07730">
    <property type="entry name" value="metallo-hydrolase-like_MBL-fold"/>
    <property type="match status" value="1"/>
</dbReference>
<protein>
    <recommendedName>
        <fullName evidence="5">Metallo-beta-lactamase domain-containing protein</fullName>
    </recommendedName>
</protein>
<dbReference type="GO" id="GO:0016787">
    <property type="term" value="F:hydrolase activity"/>
    <property type="evidence" value="ECO:0007669"/>
    <property type="project" value="UniProtKB-KW"/>
</dbReference>
<dbReference type="Pfam" id="PF00753">
    <property type="entry name" value="Lactamase_B"/>
    <property type="match status" value="1"/>
</dbReference>
<evidence type="ECO:0000256" key="1">
    <source>
        <dbReference type="ARBA" id="ARBA00007749"/>
    </source>
</evidence>
<dbReference type="InterPro" id="IPR051013">
    <property type="entry name" value="MBL_superfamily_lactonases"/>
</dbReference>
<keyword evidence="7" id="KW-1185">Reference proteome</keyword>
<organism evidence="6 7">
    <name type="scientific">Aspergillus sydowii CBS 593.65</name>
    <dbReference type="NCBI Taxonomy" id="1036612"/>
    <lineage>
        <taxon>Eukaryota</taxon>
        <taxon>Fungi</taxon>
        <taxon>Dikarya</taxon>
        <taxon>Ascomycota</taxon>
        <taxon>Pezizomycotina</taxon>
        <taxon>Eurotiomycetes</taxon>
        <taxon>Eurotiomycetidae</taxon>
        <taxon>Eurotiales</taxon>
        <taxon>Aspergillaceae</taxon>
        <taxon>Aspergillus</taxon>
        <taxon>Aspergillus subgen. Nidulantes</taxon>
    </lineage>
</organism>
<evidence type="ECO:0000259" key="5">
    <source>
        <dbReference type="SMART" id="SM00849"/>
    </source>
</evidence>
<dbReference type="SMART" id="SM00849">
    <property type="entry name" value="Lactamase_B"/>
    <property type="match status" value="1"/>
</dbReference>
<evidence type="ECO:0000313" key="6">
    <source>
        <dbReference type="EMBL" id="OJJ53628.1"/>
    </source>
</evidence>
<dbReference type="RefSeq" id="XP_040697434.1">
    <property type="nucleotide sequence ID" value="XM_040840151.1"/>
</dbReference>
<dbReference type="STRING" id="1036612.A0A1L9T2I1"/>
<evidence type="ECO:0000313" key="7">
    <source>
        <dbReference type="Proteomes" id="UP000184356"/>
    </source>
</evidence>
<dbReference type="GeneID" id="63756224"/>
<accession>A0A1L9T2I1</accession>
<keyword evidence="2" id="KW-0479">Metal-binding</keyword>
<reference evidence="7" key="1">
    <citation type="journal article" date="2017" name="Genome Biol.">
        <title>Comparative genomics reveals high biological diversity and specific adaptations in the industrially and medically important fungal genus Aspergillus.</title>
        <authorList>
            <person name="de Vries R.P."/>
            <person name="Riley R."/>
            <person name="Wiebenga A."/>
            <person name="Aguilar-Osorio G."/>
            <person name="Amillis S."/>
            <person name="Uchima C.A."/>
            <person name="Anderluh G."/>
            <person name="Asadollahi M."/>
            <person name="Askin M."/>
            <person name="Barry K."/>
            <person name="Battaglia E."/>
            <person name="Bayram O."/>
            <person name="Benocci T."/>
            <person name="Braus-Stromeyer S.A."/>
            <person name="Caldana C."/>
            <person name="Canovas D."/>
            <person name="Cerqueira G.C."/>
            <person name="Chen F."/>
            <person name="Chen W."/>
            <person name="Choi C."/>
            <person name="Clum A."/>
            <person name="Dos Santos R.A."/>
            <person name="Damasio A.R."/>
            <person name="Diallinas G."/>
            <person name="Emri T."/>
            <person name="Fekete E."/>
            <person name="Flipphi M."/>
            <person name="Freyberg S."/>
            <person name="Gallo A."/>
            <person name="Gournas C."/>
            <person name="Habgood R."/>
            <person name="Hainaut M."/>
            <person name="Harispe M.L."/>
            <person name="Henrissat B."/>
            <person name="Hilden K.S."/>
            <person name="Hope R."/>
            <person name="Hossain A."/>
            <person name="Karabika E."/>
            <person name="Karaffa L."/>
            <person name="Karanyi Z."/>
            <person name="Krasevec N."/>
            <person name="Kuo A."/>
            <person name="Kusch H."/>
            <person name="LaButti K."/>
            <person name="Lagendijk E.L."/>
            <person name="Lapidus A."/>
            <person name="Levasseur A."/>
            <person name="Lindquist E."/>
            <person name="Lipzen A."/>
            <person name="Logrieco A.F."/>
            <person name="MacCabe A."/>
            <person name="Maekelae M.R."/>
            <person name="Malavazi I."/>
            <person name="Melin P."/>
            <person name="Meyer V."/>
            <person name="Mielnichuk N."/>
            <person name="Miskei M."/>
            <person name="Molnar A.P."/>
            <person name="Mule G."/>
            <person name="Ngan C.Y."/>
            <person name="Orejas M."/>
            <person name="Orosz E."/>
            <person name="Ouedraogo J.P."/>
            <person name="Overkamp K.M."/>
            <person name="Park H.-S."/>
            <person name="Perrone G."/>
            <person name="Piumi F."/>
            <person name="Punt P.J."/>
            <person name="Ram A.F."/>
            <person name="Ramon A."/>
            <person name="Rauscher S."/>
            <person name="Record E."/>
            <person name="Riano-Pachon D.M."/>
            <person name="Robert V."/>
            <person name="Roehrig J."/>
            <person name="Ruller R."/>
            <person name="Salamov A."/>
            <person name="Salih N.S."/>
            <person name="Samson R.A."/>
            <person name="Sandor E."/>
            <person name="Sanguinetti M."/>
            <person name="Schuetze T."/>
            <person name="Sepcic K."/>
            <person name="Shelest E."/>
            <person name="Sherlock G."/>
            <person name="Sophianopoulou V."/>
            <person name="Squina F.M."/>
            <person name="Sun H."/>
            <person name="Susca A."/>
            <person name="Todd R.B."/>
            <person name="Tsang A."/>
            <person name="Unkles S.E."/>
            <person name="van de Wiele N."/>
            <person name="van Rossen-Uffink D."/>
            <person name="Oliveira J.V."/>
            <person name="Vesth T.C."/>
            <person name="Visser J."/>
            <person name="Yu J.-H."/>
            <person name="Zhou M."/>
            <person name="Andersen M.R."/>
            <person name="Archer D.B."/>
            <person name="Baker S.E."/>
            <person name="Benoit I."/>
            <person name="Brakhage A.A."/>
            <person name="Braus G.H."/>
            <person name="Fischer R."/>
            <person name="Frisvad J.C."/>
            <person name="Goldman G.H."/>
            <person name="Houbraken J."/>
            <person name="Oakley B."/>
            <person name="Pocsi I."/>
            <person name="Scazzocchio C."/>
            <person name="Seiboth B."/>
            <person name="vanKuyk P.A."/>
            <person name="Wortman J."/>
            <person name="Dyer P.S."/>
            <person name="Grigoriev I.V."/>
        </authorList>
    </citation>
    <scope>NUCLEOTIDE SEQUENCE [LARGE SCALE GENOMIC DNA]</scope>
    <source>
        <strain evidence="7">CBS 593.65</strain>
    </source>
</reference>
<proteinExistence type="inferred from homology"/>
<gene>
    <name evidence="6" type="ORF">ASPSYDRAFT_1164464</name>
</gene>
<dbReference type="PANTHER" id="PTHR42978:SF4">
    <property type="entry name" value="METALLO-BETA-LACTAMASE DOMAIN-CONTAINING PROTEIN"/>
    <property type="match status" value="1"/>
</dbReference>
<evidence type="ECO:0000256" key="2">
    <source>
        <dbReference type="ARBA" id="ARBA00022723"/>
    </source>
</evidence>
<dbReference type="VEuPathDB" id="FungiDB:ASPSYDRAFT_1164464"/>
<dbReference type="Proteomes" id="UP000184356">
    <property type="component" value="Unassembled WGS sequence"/>
</dbReference>
<evidence type="ECO:0000256" key="3">
    <source>
        <dbReference type="ARBA" id="ARBA00022801"/>
    </source>
</evidence>
<dbReference type="AlphaFoldDB" id="A0A1L9T2I1"/>
<dbReference type="OrthoDB" id="10250730at2759"/>
<dbReference type="GO" id="GO:0046872">
    <property type="term" value="F:metal ion binding"/>
    <property type="evidence" value="ECO:0007669"/>
    <property type="project" value="UniProtKB-KW"/>
</dbReference>
<dbReference type="EMBL" id="KV878597">
    <property type="protein sequence ID" value="OJJ53628.1"/>
    <property type="molecule type" value="Genomic_DNA"/>
</dbReference>
<evidence type="ECO:0000256" key="4">
    <source>
        <dbReference type="ARBA" id="ARBA00022833"/>
    </source>
</evidence>
<keyword evidence="4" id="KW-0862">Zinc</keyword>